<sequence length="544" mass="62266">MLALFLYRNFIMNPPQKEELSFVPFHLKRPLQPNLFKQQKSLAAQIHDAISLPSFLNILYSFTEVQYLRTKYPNTKPLTDSVAKLMIEYSKNPSTRQNTLEQLNAMIISQTPYTETINIFKSVHLPQVLVGWFQGSLSPIEKSLLLNIISFCFEFLEIPRGSLGSVWCTILESAMASTGSAAKKHLFLLLRIVSYICETEKIEDPLLRYSFVQNLVVSSSFENPLNFQFLLLGNVPDAFIAGEKLINELENKSPISKFIHDHNVISKTENDDCRAFLMNCGNTLPQFAKFITQVCQANSRILYPNMNFDLLYPIGSLPDSKAAQLADSLRERDLIVFAGWSNAYVTQKLLYKSNFFDGLVLRHFLLANPQITLPQLCFQYFIGEMKSVDKSETPQNLLAVKPEHEENFPALELSLGIALHFIADLIGYSSEKVTQYVTEKAVKNVHKFAESSGSKLINAEAAYAIARYVRWYPPFKTKKNGQFDKRDPFQDKLITYIYNNLEEFELFTKYNNDIKTDINGQLTEEEMLNALRKHCESIQLKISL</sequence>
<protein>
    <submittedName>
        <fullName evidence="1">Uncharacterized protein</fullName>
    </submittedName>
</protein>
<proteinExistence type="predicted"/>
<dbReference type="RefSeq" id="XP_068354975.1">
    <property type="nucleotide sequence ID" value="XM_068493665.1"/>
</dbReference>
<evidence type="ECO:0000313" key="1">
    <source>
        <dbReference type="EMBL" id="OHT01839.1"/>
    </source>
</evidence>
<reference evidence="1" key="1">
    <citation type="submission" date="2016-10" db="EMBL/GenBank/DDBJ databases">
        <authorList>
            <person name="Benchimol M."/>
            <person name="Almeida L.G."/>
            <person name="Vasconcelos A.T."/>
            <person name="Perreira-Neves A."/>
            <person name="Rosa I.A."/>
            <person name="Tasca T."/>
            <person name="Bogo M.R."/>
            <person name="de Souza W."/>
        </authorList>
    </citation>
    <scope>NUCLEOTIDE SEQUENCE [LARGE SCALE GENOMIC DNA]</scope>
    <source>
        <strain evidence="1">K</strain>
    </source>
</reference>
<comment type="caution">
    <text evidence="1">The sequence shown here is derived from an EMBL/GenBank/DDBJ whole genome shotgun (WGS) entry which is preliminary data.</text>
</comment>
<gene>
    <name evidence="1" type="ORF">TRFO_07413</name>
</gene>
<accession>A0A1J4JRS6</accession>
<organism evidence="1 2">
    <name type="scientific">Tritrichomonas foetus</name>
    <dbReference type="NCBI Taxonomy" id="1144522"/>
    <lineage>
        <taxon>Eukaryota</taxon>
        <taxon>Metamonada</taxon>
        <taxon>Parabasalia</taxon>
        <taxon>Tritrichomonadida</taxon>
        <taxon>Tritrichomonadidae</taxon>
        <taxon>Tritrichomonas</taxon>
    </lineage>
</organism>
<name>A0A1J4JRS6_9EUKA</name>
<keyword evidence="2" id="KW-1185">Reference proteome</keyword>
<dbReference type="GeneID" id="94828369"/>
<dbReference type="OrthoDB" id="10544595at2759"/>
<dbReference type="EMBL" id="MLAK01000893">
    <property type="protein sequence ID" value="OHT01839.1"/>
    <property type="molecule type" value="Genomic_DNA"/>
</dbReference>
<dbReference type="VEuPathDB" id="TrichDB:TRFO_07413"/>
<dbReference type="Proteomes" id="UP000179807">
    <property type="component" value="Unassembled WGS sequence"/>
</dbReference>
<dbReference type="AlphaFoldDB" id="A0A1J4JRS6"/>
<evidence type="ECO:0000313" key="2">
    <source>
        <dbReference type="Proteomes" id="UP000179807"/>
    </source>
</evidence>